<evidence type="ECO:0000313" key="1">
    <source>
        <dbReference type="EMBL" id="MBA0829587.1"/>
    </source>
</evidence>
<evidence type="ECO:0000313" key="2">
    <source>
        <dbReference type="Proteomes" id="UP000593575"/>
    </source>
</evidence>
<dbReference type="Proteomes" id="UP000593575">
    <property type="component" value="Unassembled WGS sequence"/>
</dbReference>
<name>A0A7J9J5J9_9ROSI</name>
<dbReference type="AlphaFoldDB" id="A0A7J9J5J9"/>
<gene>
    <name evidence="1" type="ORF">Goarm_014181</name>
</gene>
<dbReference type="EMBL" id="JABFAE010000006">
    <property type="protein sequence ID" value="MBA0829587.1"/>
    <property type="molecule type" value="Genomic_DNA"/>
</dbReference>
<proteinExistence type="predicted"/>
<comment type="caution">
    <text evidence="1">The sequence shown here is derived from an EMBL/GenBank/DDBJ whole genome shotgun (WGS) entry which is preliminary data.</text>
</comment>
<protein>
    <submittedName>
        <fullName evidence="1">Uncharacterized protein</fullName>
    </submittedName>
</protein>
<sequence length="82" mass="9497">MVNGIPTIELLEHIQQIMFKDMETTLVLKLLGQNIGYTALFSHISSLWRPTKSFHLMDIEIGYFLAKLHVSRIIIKLCCKDH</sequence>
<reference evidence="1 2" key="1">
    <citation type="journal article" date="2019" name="Genome Biol. Evol.">
        <title>Insights into the evolution of the New World diploid cottons (Gossypium, subgenus Houzingenia) based on genome sequencing.</title>
        <authorList>
            <person name="Grover C.E."/>
            <person name="Arick M.A. 2nd"/>
            <person name="Thrash A."/>
            <person name="Conover J.L."/>
            <person name="Sanders W.S."/>
            <person name="Peterson D.G."/>
            <person name="Frelichowski J.E."/>
            <person name="Scheffler J.A."/>
            <person name="Scheffler B.E."/>
            <person name="Wendel J.F."/>
        </authorList>
    </citation>
    <scope>NUCLEOTIDE SEQUENCE [LARGE SCALE GENOMIC DNA]</scope>
    <source>
        <strain evidence="1">6</strain>
        <tissue evidence="1">Leaf</tissue>
    </source>
</reference>
<accession>A0A7J9J5J9</accession>
<organism evidence="1 2">
    <name type="scientific">Gossypium armourianum</name>
    <dbReference type="NCBI Taxonomy" id="34283"/>
    <lineage>
        <taxon>Eukaryota</taxon>
        <taxon>Viridiplantae</taxon>
        <taxon>Streptophyta</taxon>
        <taxon>Embryophyta</taxon>
        <taxon>Tracheophyta</taxon>
        <taxon>Spermatophyta</taxon>
        <taxon>Magnoliopsida</taxon>
        <taxon>eudicotyledons</taxon>
        <taxon>Gunneridae</taxon>
        <taxon>Pentapetalae</taxon>
        <taxon>rosids</taxon>
        <taxon>malvids</taxon>
        <taxon>Malvales</taxon>
        <taxon>Malvaceae</taxon>
        <taxon>Malvoideae</taxon>
        <taxon>Gossypium</taxon>
    </lineage>
</organism>
<keyword evidence="2" id="KW-1185">Reference proteome</keyword>